<dbReference type="InterPro" id="IPR036162">
    <property type="entry name" value="Resolvase-like_N_sf"/>
</dbReference>
<dbReference type="PANTHER" id="PTHR30461:SF23">
    <property type="entry name" value="DNA RECOMBINASE-RELATED"/>
    <property type="match status" value="1"/>
</dbReference>
<organism evidence="4 5">
    <name type="scientific">Paraburkholderia sediminicola</name>
    <dbReference type="NCBI Taxonomy" id="458836"/>
    <lineage>
        <taxon>Bacteria</taxon>
        <taxon>Pseudomonadati</taxon>
        <taxon>Pseudomonadota</taxon>
        <taxon>Betaproteobacteria</taxon>
        <taxon>Burkholderiales</taxon>
        <taxon>Burkholderiaceae</taxon>
        <taxon>Paraburkholderia</taxon>
    </lineage>
</organism>
<keyword evidence="5" id="KW-1185">Reference proteome</keyword>
<gene>
    <name evidence="4" type="ORF">LMG24238_04663</name>
</gene>
<dbReference type="Gene3D" id="3.40.50.1390">
    <property type="entry name" value="Resolvase, N-terminal catalytic domain"/>
    <property type="match status" value="1"/>
</dbReference>
<sequence>MAPRFRVRGRSDTALLAAQYVRMSTEYQKYSPENQKLEIAGYAQAHRIEIIRTYEDAGRSGLTLRDRPALCQLLLDVQKQERDFNVLLVYDISRWGRFQEVDESAHYEYLCRCAGVQVIYCKEPFENDCSPASNIIKTLKRAMAGEYSRELSAKVFQGQCRAAGRGFRQGAAPGYGLRRLLVDDMGTEKIPLRNHERKNIQSDHVTIIHGPANEVALIRRVYEWFIEGGISTGRIATRLNDFGLRNAQGLPWRRDSIAQLLTAEKYVGNNVYNRTSVRLNTPRICNPPSEWVRAIGAFRPVVSAEEFNAVQRIRDRRAHRLSNEDLLEGLSALRDRLGRLSAVEIGKDPFLPGQNYYRRRFGSLTRAYKAIGFETNRNYEYLNVVRDARHLQTRLCEVIVTRLTEAGHHVVSSADRSVICVNGELRLRVTARAASATIYRPLHWKISWPTLYPIDLLVIARADRMAKGFLDFFVFPKGSLGPEKLTILTEENRSRLNMFRHLNLKVLLTLAERSPLEAFNACGTIPDNEHPSGPYQDPESEGTQQA</sequence>
<dbReference type="AlphaFoldDB" id="A0A6J5BUE5"/>
<dbReference type="EMBL" id="CADIKC010000007">
    <property type="protein sequence ID" value="CAB3718395.1"/>
    <property type="molecule type" value="Genomic_DNA"/>
</dbReference>
<dbReference type="Pfam" id="PF07508">
    <property type="entry name" value="Recombinase"/>
    <property type="match status" value="1"/>
</dbReference>
<proteinExistence type="predicted"/>
<dbReference type="Pfam" id="PF00239">
    <property type="entry name" value="Resolvase"/>
    <property type="match status" value="1"/>
</dbReference>
<evidence type="ECO:0000259" key="3">
    <source>
        <dbReference type="PROSITE" id="PS51737"/>
    </source>
</evidence>
<dbReference type="SUPFAM" id="SSF53041">
    <property type="entry name" value="Resolvase-like"/>
    <property type="match status" value="1"/>
</dbReference>
<dbReference type="InterPro" id="IPR050639">
    <property type="entry name" value="SSR_resolvase"/>
</dbReference>
<evidence type="ECO:0008006" key="6">
    <source>
        <dbReference type="Google" id="ProtNLM"/>
    </source>
</evidence>
<feature type="domain" description="Resolvase/invertase-type recombinase catalytic" evidence="2">
    <location>
        <begin position="16"/>
        <end position="166"/>
    </location>
</feature>
<dbReference type="GeneID" id="97043270"/>
<dbReference type="InterPro" id="IPR011109">
    <property type="entry name" value="DNA_bind_recombinase_dom"/>
</dbReference>
<dbReference type="Proteomes" id="UP000494255">
    <property type="component" value="Unassembled WGS sequence"/>
</dbReference>
<evidence type="ECO:0000313" key="5">
    <source>
        <dbReference type="Proteomes" id="UP000494255"/>
    </source>
</evidence>
<dbReference type="GO" id="GO:0003677">
    <property type="term" value="F:DNA binding"/>
    <property type="evidence" value="ECO:0007669"/>
    <property type="project" value="InterPro"/>
</dbReference>
<accession>A0A6J5BUE5</accession>
<evidence type="ECO:0000256" key="1">
    <source>
        <dbReference type="SAM" id="MobiDB-lite"/>
    </source>
</evidence>
<feature type="domain" description="Recombinase" evidence="3">
    <location>
        <begin position="199"/>
        <end position="320"/>
    </location>
</feature>
<dbReference type="RefSeq" id="WP_175052564.1">
    <property type="nucleotide sequence ID" value="NZ_CADIKC010000007.1"/>
</dbReference>
<dbReference type="PANTHER" id="PTHR30461">
    <property type="entry name" value="DNA-INVERTASE FROM LAMBDOID PROPHAGE"/>
    <property type="match status" value="1"/>
</dbReference>
<evidence type="ECO:0000313" key="4">
    <source>
        <dbReference type="EMBL" id="CAB3718395.1"/>
    </source>
</evidence>
<feature type="region of interest" description="Disordered" evidence="1">
    <location>
        <begin position="522"/>
        <end position="546"/>
    </location>
</feature>
<name>A0A6J5BUE5_9BURK</name>
<reference evidence="4 5" key="1">
    <citation type="submission" date="2020-04" db="EMBL/GenBank/DDBJ databases">
        <authorList>
            <person name="De Canck E."/>
        </authorList>
    </citation>
    <scope>NUCLEOTIDE SEQUENCE [LARGE SCALE GENOMIC DNA]</scope>
    <source>
        <strain evidence="4 5">LMG 24238</strain>
    </source>
</reference>
<dbReference type="Gene3D" id="3.90.1750.20">
    <property type="entry name" value="Putative Large Serine Recombinase, Chain B, Domain 2"/>
    <property type="match status" value="1"/>
</dbReference>
<dbReference type="SMART" id="SM00857">
    <property type="entry name" value="Resolvase"/>
    <property type="match status" value="1"/>
</dbReference>
<protein>
    <recommendedName>
        <fullName evidence="6">DNA invertase Pin-like site-specific DNA recombinase</fullName>
    </recommendedName>
</protein>
<dbReference type="PROSITE" id="PS51736">
    <property type="entry name" value="RECOMBINASES_3"/>
    <property type="match status" value="1"/>
</dbReference>
<evidence type="ECO:0000259" key="2">
    <source>
        <dbReference type="PROSITE" id="PS51736"/>
    </source>
</evidence>
<dbReference type="FunFam" id="3.40.50.1390:FF:000008">
    <property type="entry name" value="DNA recombinase"/>
    <property type="match status" value="1"/>
</dbReference>
<dbReference type="InterPro" id="IPR038109">
    <property type="entry name" value="DNA_bind_recomb_sf"/>
</dbReference>
<dbReference type="PROSITE" id="PS51737">
    <property type="entry name" value="RECOMBINASE_DNA_BIND"/>
    <property type="match status" value="1"/>
</dbReference>
<dbReference type="CDD" id="cd00338">
    <property type="entry name" value="Ser_Recombinase"/>
    <property type="match status" value="1"/>
</dbReference>
<dbReference type="InterPro" id="IPR006119">
    <property type="entry name" value="Resolv_N"/>
</dbReference>
<dbReference type="GO" id="GO:0000150">
    <property type="term" value="F:DNA strand exchange activity"/>
    <property type="evidence" value="ECO:0007669"/>
    <property type="project" value="InterPro"/>
</dbReference>